<dbReference type="Pfam" id="PF00126">
    <property type="entry name" value="HTH_1"/>
    <property type="match status" value="1"/>
</dbReference>
<accession>A0ABP8E4A1</accession>
<evidence type="ECO:0000256" key="1">
    <source>
        <dbReference type="ARBA" id="ARBA00009437"/>
    </source>
</evidence>
<protein>
    <submittedName>
        <fullName evidence="6">LysR substrate-binding domain-containing protein</fullName>
    </submittedName>
</protein>
<dbReference type="SUPFAM" id="SSF46785">
    <property type="entry name" value="Winged helix' DNA-binding domain"/>
    <property type="match status" value="1"/>
</dbReference>
<dbReference type="SUPFAM" id="SSF53850">
    <property type="entry name" value="Periplasmic binding protein-like II"/>
    <property type="match status" value="1"/>
</dbReference>
<organism evidence="6 7">
    <name type="scientific">Frondihabitans peucedani</name>
    <dbReference type="NCBI Taxonomy" id="598626"/>
    <lineage>
        <taxon>Bacteria</taxon>
        <taxon>Bacillati</taxon>
        <taxon>Actinomycetota</taxon>
        <taxon>Actinomycetes</taxon>
        <taxon>Micrococcales</taxon>
        <taxon>Microbacteriaceae</taxon>
        <taxon>Frondihabitans</taxon>
    </lineage>
</organism>
<feature type="domain" description="HTH lysR-type" evidence="5">
    <location>
        <begin position="1"/>
        <end position="58"/>
    </location>
</feature>
<keyword evidence="4" id="KW-0804">Transcription</keyword>
<dbReference type="InterPro" id="IPR036390">
    <property type="entry name" value="WH_DNA-bd_sf"/>
</dbReference>
<proteinExistence type="inferred from homology"/>
<dbReference type="InterPro" id="IPR005119">
    <property type="entry name" value="LysR_subst-bd"/>
</dbReference>
<name>A0ABP8E4A1_9MICO</name>
<evidence type="ECO:0000313" key="6">
    <source>
        <dbReference type="EMBL" id="GAA4267066.1"/>
    </source>
</evidence>
<gene>
    <name evidence="6" type="ORF">GCM10022256_26780</name>
</gene>
<evidence type="ECO:0000256" key="4">
    <source>
        <dbReference type="ARBA" id="ARBA00023163"/>
    </source>
</evidence>
<evidence type="ECO:0000259" key="5">
    <source>
        <dbReference type="PROSITE" id="PS50931"/>
    </source>
</evidence>
<dbReference type="Proteomes" id="UP001501594">
    <property type="component" value="Unassembled WGS sequence"/>
</dbReference>
<dbReference type="Gene3D" id="1.10.10.10">
    <property type="entry name" value="Winged helix-like DNA-binding domain superfamily/Winged helix DNA-binding domain"/>
    <property type="match status" value="1"/>
</dbReference>
<dbReference type="EMBL" id="BAABAU010000003">
    <property type="protein sequence ID" value="GAA4267066.1"/>
    <property type="molecule type" value="Genomic_DNA"/>
</dbReference>
<evidence type="ECO:0000313" key="7">
    <source>
        <dbReference type="Proteomes" id="UP001501594"/>
    </source>
</evidence>
<dbReference type="Pfam" id="PF03466">
    <property type="entry name" value="LysR_substrate"/>
    <property type="match status" value="1"/>
</dbReference>
<comment type="similarity">
    <text evidence="1">Belongs to the LysR transcriptional regulatory family.</text>
</comment>
<dbReference type="InterPro" id="IPR036388">
    <property type="entry name" value="WH-like_DNA-bd_sf"/>
</dbReference>
<reference evidence="7" key="1">
    <citation type="journal article" date="2019" name="Int. J. Syst. Evol. Microbiol.">
        <title>The Global Catalogue of Microorganisms (GCM) 10K type strain sequencing project: providing services to taxonomists for standard genome sequencing and annotation.</title>
        <authorList>
            <consortium name="The Broad Institute Genomics Platform"/>
            <consortium name="The Broad Institute Genome Sequencing Center for Infectious Disease"/>
            <person name="Wu L."/>
            <person name="Ma J."/>
        </authorList>
    </citation>
    <scope>NUCLEOTIDE SEQUENCE [LARGE SCALE GENOMIC DNA]</scope>
    <source>
        <strain evidence="7">JCM 17442</strain>
    </source>
</reference>
<sequence length="307" mass="33016">MDLRQMEYFVALAEQQQFTRAAEATRVSQSGLSAAIRTLEDELQTPLFTRTTRRVELTGAGRALLPHAKALLAQAVAGRDAVVAARGEVTGELRVGGEQCLGVIDLPDLLTSFRRRYPKVTITFEQAGSGALLSLLRAGDLDIAFVATAEQDHALPARGSASSAPAVTELAVEPLVFLCPPDSPLARKPQVAFRDLEDETFVDFHPTWGVRAINDLAFRERDLDRRVGLVVGDVHTLLDFVQRGLGVAIVPRPIANKPQAQGLAVRQLDDPAAPRWSVGIATPPGDRAGTLAARLLELATVRDPAIA</sequence>
<comment type="caution">
    <text evidence="6">The sequence shown here is derived from an EMBL/GenBank/DDBJ whole genome shotgun (WGS) entry which is preliminary data.</text>
</comment>
<dbReference type="PANTHER" id="PTHR30419:SF31">
    <property type="entry name" value="BLR3139 PROTEIN"/>
    <property type="match status" value="1"/>
</dbReference>
<evidence type="ECO:0000256" key="3">
    <source>
        <dbReference type="ARBA" id="ARBA00023125"/>
    </source>
</evidence>
<keyword evidence="7" id="KW-1185">Reference proteome</keyword>
<dbReference type="InterPro" id="IPR000847">
    <property type="entry name" value="LysR_HTH_N"/>
</dbReference>
<dbReference type="PROSITE" id="PS50931">
    <property type="entry name" value="HTH_LYSR"/>
    <property type="match status" value="1"/>
</dbReference>
<dbReference type="PRINTS" id="PR00039">
    <property type="entry name" value="HTHLYSR"/>
</dbReference>
<dbReference type="InterPro" id="IPR050950">
    <property type="entry name" value="HTH-type_LysR_regulators"/>
</dbReference>
<dbReference type="PANTHER" id="PTHR30419">
    <property type="entry name" value="HTH-TYPE TRANSCRIPTIONAL REGULATOR YBHD"/>
    <property type="match status" value="1"/>
</dbReference>
<keyword evidence="2" id="KW-0805">Transcription regulation</keyword>
<evidence type="ECO:0000256" key="2">
    <source>
        <dbReference type="ARBA" id="ARBA00023015"/>
    </source>
</evidence>
<keyword evidence="3" id="KW-0238">DNA-binding</keyword>
<dbReference type="Gene3D" id="3.40.190.290">
    <property type="match status" value="1"/>
</dbReference>
<dbReference type="RefSeq" id="WP_344797006.1">
    <property type="nucleotide sequence ID" value="NZ_BAABAU010000003.1"/>
</dbReference>